<accession>A0A4Z2G3B7</accession>
<feature type="compositionally biased region" description="Basic and acidic residues" evidence="1">
    <location>
        <begin position="8"/>
        <end position="17"/>
    </location>
</feature>
<proteinExistence type="predicted"/>
<dbReference type="AlphaFoldDB" id="A0A4Z2G3B7"/>
<sequence>MDQNLNERFGRRTDGRKPRAFRQTRSHPQSDVEGDDDAAAQEHQSQQSNQNPEELKRLRSLGTRRR</sequence>
<gene>
    <name evidence="2" type="ORF">EYF80_041781</name>
</gene>
<feature type="region of interest" description="Disordered" evidence="1">
    <location>
        <begin position="1"/>
        <end position="66"/>
    </location>
</feature>
<name>A0A4Z2G3B7_9TELE</name>
<dbReference type="Proteomes" id="UP000314294">
    <property type="component" value="Unassembled WGS sequence"/>
</dbReference>
<protein>
    <submittedName>
        <fullName evidence="2">Uncharacterized protein</fullName>
    </submittedName>
</protein>
<keyword evidence="3" id="KW-1185">Reference proteome</keyword>
<comment type="caution">
    <text evidence="2">The sequence shown here is derived from an EMBL/GenBank/DDBJ whole genome shotgun (WGS) entry which is preliminary data.</text>
</comment>
<evidence type="ECO:0000256" key="1">
    <source>
        <dbReference type="SAM" id="MobiDB-lite"/>
    </source>
</evidence>
<organism evidence="2 3">
    <name type="scientific">Liparis tanakae</name>
    <name type="common">Tanaka's snailfish</name>
    <dbReference type="NCBI Taxonomy" id="230148"/>
    <lineage>
        <taxon>Eukaryota</taxon>
        <taxon>Metazoa</taxon>
        <taxon>Chordata</taxon>
        <taxon>Craniata</taxon>
        <taxon>Vertebrata</taxon>
        <taxon>Euteleostomi</taxon>
        <taxon>Actinopterygii</taxon>
        <taxon>Neopterygii</taxon>
        <taxon>Teleostei</taxon>
        <taxon>Neoteleostei</taxon>
        <taxon>Acanthomorphata</taxon>
        <taxon>Eupercaria</taxon>
        <taxon>Perciformes</taxon>
        <taxon>Cottioidei</taxon>
        <taxon>Cottales</taxon>
        <taxon>Liparidae</taxon>
        <taxon>Liparis</taxon>
    </lineage>
</organism>
<feature type="compositionally biased region" description="Polar residues" evidence="1">
    <location>
        <begin position="42"/>
        <end position="52"/>
    </location>
</feature>
<evidence type="ECO:0000313" key="3">
    <source>
        <dbReference type="Proteomes" id="UP000314294"/>
    </source>
</evidence>
<reference evidence="2 3" key="1">
    <citation type="submission" date="2019-03" db="EMBL/GenBank/DDBJ databases">
        <title>First draft genome of Liparis tanakae, snailfish: a comprehensive survey of snailfish specific genes.</title>
        <authorList>
            <person name="Kim W."/>
            <person name="Song I."/>
            <person name="Jeong J.-H."/>
            <person name="Kim D."/>
            <person name="Kim S."/>
            <person name="Ryu S."/>
            <person name="Song J.Y."/>
            <person name="Lee S.K."/>
        </authorList>
    </citation>
    <scope>NUCLEOTIDE SEQUENCE [LARGE SCALE GENOMIC DNA]</scope>
    <source>
        <tissue evidence="2">Muscle</tissue>
    </source>
</reference>
<dbReference type="EMBL" id="SRLO01000715">
    <property type="protein sequence ID" value="TNN48009.1"/>
    <property type="molecule type" value="Genomic_DNA"/>
</dbReference>
<evidence type="ECO:0000313" key="2">
    <source>
        <dbReference type="EMBL" id="TNN48009.1"/>
    </source>
</evidence>